<feature type="region of interest" description="Disordered" evidence="1">
    <location>
        <begin position="1"/>
        <end position="62"/>
    </location>
</feature>
<feature type="compositionally biased region" description="Basic residues" evidence="1">
    <location>
        <begin position="53"/>
        <end position="62"/>
    </location>
</feature>
<dbReference type="Proteomes" id="UP000008809">
    <property type="component" value="Chromosome"/>
</dbReference>
<dbReference type="RefSeq" id="WP_011442364.1">
    <property type="nucleotide sequence ID" value="NC_007778.1"/>
</dbReference>
<dbReference type="STRING" id="316058.RPB_3485"/>
<proteinExistence type="predicted"/>
<organism evidence="2 3">
    <name type="scientific">Rhodopseudomonas palustris (strain HaA2)</name>
    <dbReference type="NCBI Taxonomy" id="316058"/>
    <lineage>
        <taxon>Bacteria</taxon>
        <taxon>Pseudomonadati</taxon>
        <taxon>Pseudomonadota</taxon>
        <taxon>Alphaproteobacteria</taxon>
        <taxon>Hyphomicrobiales</taxon>
        <taxon>Nitrobacteraceae</taxon>
        <taxon>Rhodopseudomonas</taxon>
    </lineage>
</organism>
<dbReference type="HOGENOM" id="CLU_208516_0_0_5"/>
<evidence type="ECO:0000256" key="1">
    <source>
        <dbReference type="SAM" id="MobiDB-lite"/>
    </source>
</evidence>
<dbReference type="OrthoDB" id="8454785at2"/>
<evidence type="ECO:0000313" key="2">
    <source>
        <dbReference type="EMBL" id="ABD08180.1"/>
    </source>
</evidence>
<name>Q2IUD0_RHOP2</name>
<keyword evidence="3" id="KW-1185">Reference proteome</keyword>
<reference evidence="2 3" key="1">
    <citation type="submission" date="2006-01" db="EMBL/GenBank/DDBJ databases">
        <title>Complete sequence of Rhodopseudomonas palustris HaA2.</title>
        <authorList>
            <consortium name="US DOE Joint Genome Institute"/>
            <person name="Copeland A."/>
            <person name="Lucas S."/>
            <person name="Lapidus A."/>
            <person name="Barry K."/>
            <person name="Detter J.C."/>
            <person name="Glavina T."/>
            <person name="Hammon N."/>
            <person name="Israni S."/>
            <person name="Pitluck S."/>
            <person name="Chain P."/>
            <person name="Malfatti S."/>
            <person name="Shin M."/>
            <person name="Vergez L."/>
            <person name="Schmutz J."/>
            <person name="Larimer F."/>
            <person name="Land M."/>
            <person name="Hauser L."/>
            <person name="Pelletier D.A."/>
            <person name="Kyrpides N."/>
            <person name="Anderson I."/>
            <person name="Oda Y."/>
            <person name="Harwood C.S."/>
            <person name="Richardson P."/>
        </authorList>
    </citation>
    <scope>NUCLEOTIDE SEQUENCE [LARGE SCALE GENOMIC DNA]</scope>
    <source>
        <strain evidence="2 3">HaA2</strain>
    </source>
</reference>
<protein>
    <submittedName>
        <fullName evidence="2">Uncharacterized protein</fullName>
    </submittedName>
</protein>
<dbReference type="AlphaFoldDB" id="Q2IUD0"/>
<dbReference type="EMBL" id="CP000250">
    <property type="protein sequence ID" value="ABD08180.1"/>
    <property type="molecule type" value="Genomic_DNA"/>
</dbReference>
<evidence type="ECO:0000313" key="3">
    <source>
        <dbReference type="Proteomes" id="UP000008809"/>
    </source>
</evidence>
<sequence length="62" mass="7076">MDRLHAMLGAIRTETKSAKDPTSVFREFLSHLGQPQRKPPAKRPRLKAAAQPTRRRAVKRSK</sequence>
<dbReference type="KEGG" id="rpb:RPB_3485"/>
<accession>Q2IUD0</accession>
<gene>
    <name evidence="2" type="ordered locus">RPB_3485</name>
</gene>